<feature type="transmembrane region" description="Helical" evidence="1">
    <location>
        <begin position="51"/>
        <end position="71"/>
    </location>
</feature>
<accession>S8CLB5</accession>
<dbReference type="PANTHER" id="PTHR33287">
    <property type="entry name" value="OS03G0453550 PROTEIN"/>
    <property type="match status" value="1"/>
</dbReference>
<keyword evidence="1" id="KW-1133">Transmembrane helix</keyword>
<evidence type="ECO:0000256" key="1">
    <source>
        <dbReference type="SAM" id="Phobius"/>
    </source>
</evidence>
<evidence type="ECO:0000313" key="2">
    <source>
        <dbReference type="EMBL" id="EPS67530.1"/>
    </source>
</evidence>
<organism evidence="2 3">
    <name type="scientific">Genlisea aurea</name>
    <dbReference type="NCBI Taxonomy" id="192259"/>
    <lineage>
        <taxon>Eukaryota</taxon>
        <taxon>Viridiplantae</taxon>
        <taxon>Streptophyta</taxon>
        <taxon>Embryophyta</taxon>
        <taxon>Tracheophyta</taxon>
        <taxon>Spermatophyta</taxon>
        <taxon>Magnoliopsida</taxon>
        <taxon>eudicotyledons</taxon>
        <taxon>Gunneridae</taxon>
        <taxon>Pentapetalae</taxon>
        <taxon>asterids</taxon>
        <taxon>lamiids</taxon>
        <taxon>Lamiales</taxon>
        <taxon>Lentibulariaceae</taxon>
        <taxon>Genlisea</taxon>
    </lineage>
</organism>
<feature type="transmembrane region" description="Helical" evidence="1">
    <location>
        <begin position="77"/>
        <end position="94"/>
    </location>
</feature>
<protein>
    <submittedName>
        <fullName evidence="2">Uncharacterized protein</fullName>
    </submittedName>
</protein>
<keyword evidence="1" id="KW-0812">Transmembrane</keyword>
<gene>
    <name evidence="2" type="ORF">M569_07244</name>
</gene>
<dbReference type="EMBL" id="AUSU01003069">
    <property type="protein sequence ID" value="EPS67530.1"/>
    <property type="molecule type" value="Genomic_DNA"/>
</dbReference>
<comment type="caution">
    <text evidence="2">The sequence shown here is derived from an EMBL/GenBank/DDBJ whole genome shotgun (WGS) entry which is preliminary data.</text>
</comment>
<keyword evidence="3" id="KW-1185">Reference proteome</keyword>
<keyword evidence="1" id="KW-0472">Membrane</keyword>
<evidence type="ECO:0000313" key="3">
    <source>
        <dbReference type="Proteomes" id="UP000015453"/>
    </source>
</evidence>
<dbReference type="PANTHER" id="PTHR33287:SF11">
    <property type="entry name" value="OS03G0778400 PROTEIN"/>
    <property type="match status" value="1"/>
</dbReference>
<proteinExistence type="predicted"/>
<feature type="transmembrane region" description="Helical" evidence="1">
    <location>
        <begin position="162"/>
        <end position="182"/>
    </location>
</feature>
<dbReference type="AlphaFoldDB" id="S8CLB5"/>
<name>S8CLB5_9LAMI</name>
<reference evidence="2 3" key="1">
    <citation type="journal article" date="2013" name="BMC Genomics">
        <title>The miniature genome of a carnivorous plant Genlisea aurea contains a low number of genes and short non-coding sequences.</title>
        <authorList>
            <person name="Leushkin E.V."/>
            <person name="Sutormin R.A."/>
            <person name="Nabieva E.R."/>
            <person name="Penin A.A."/>
            <person name="Kondrashov A.S."/>
            <person name="Logacheva M.D."/>
        </authorList>
    </citation>
    <scope>NUCLEOTIDE SEQUENCE [LARGE SCALE GENOMIC DNA]</scope>
</reference>
<dbReference type="Proteomes" id="UP000015453">
    <property type="component" value="Unassembled WGS sequence"/>
</dbReference>
<sequence>MDEDHPLRQIAENPSHRLLLKQWLKEEELILRRISLKETQIDSTRTQITQLLSLFFLFHSTALLLLFISNAPCTNSWIPSLSSFLSSLAFIWAIKHKTEAQSRLEKLLERELEDCSLLGKCVEELKKKGSEFDLIKEVDALRRAKSLRVQSKRVGRWSGRDFVLLFLFAVSCAVLGMIRIVLCGS</sequence>
<dbReference type="OrthoDB" id="1888718at2759"/>